<keyword evidence="7" id="KW-1015">Disulfide bond</keyword>
<dbReference type="STRING" id="37003.ENSKMAP00000014264"/>
<feature type="transmembrane region" description="Helical" evidence="12">
    <location>
        <begin position="74"/>
        <end position="96"/>
    </location>
</feature>
<dbReference type="InterPro" id="IPR000276">
    <property type="entry name" value="GPCR_Rhodpsn"/>
</dbReference>
<dbReference type="InterPro" id="IPR050119">
    <property type="entry name" value="CCR1-9-like"/>
</dbReference>
<dbReference type="GO" id="GO:0016493">
    <property type="term" value="F:C-C chemokine receptor activity"/>
    <property type="evidence" value="ECO:0007669"/>
    <property type="project" value="TreeGrafter"/>
</dbReference>
<feature type="transmembrane region" description="Helical" evidence="12">
    <location>
        <begin position="150"/>
        <end position="174"/>
    </location>
</feature>
<dbReference type="PROSITE" id="PS00237">
    <property type="entry name" value="G_PROTEIN_RECEP_F1_1"/>
    <property type="match status" value="1"/>
</dbReference>
<dbReference type="Proteomes" id="UP000264800">
    <property type="component" value="Unplaced"/>
</dbReference>
<reference evidence="14" key="2">
    <citation type="submission" date="2025-09" db="UniProtKB">
        <authorList>
            <consortium name="Ensembl"/>
        </authorList>
    </citation>
    <scope>IDENTIFICATION</scope>
</reference>
<feature type="transmembrane region" description="Helical" evidence="12">
    <location>
        <begin position="204"/>
        <end position="225"/>
    </location>
</feature>
<evidence type="ECO:0000256" key="11">
    <source>
        <dbReference type="RuleBase" id="RU000688"/>
    </source>
</evidence>
<keyword evidence="5 11" id="KW-0297">G-protein coupled receptor</keyword>
<dbReference type="Gene3D" id="1.20.1070.10">
    <property type="entry name" value="Rhodopsin 7-helix transmembrane proteins"/>
    <property type="match status" value="1"/>
</dbReference>
<keyword evidence="10 11" id="KW-0807">Transducer</keyword>
<dbReference type="GO" id="GO:0019957">
    <property type="term" value="F:C-C chemokine binding"/>
    <property type="evidence" value="ECO:0007669"/>
    <property type="project" value="TreeGrafter"/>
</dbReference>
<evidence type="ECO:0000313" key="15">
    <source>
        <dbReference type="Proteomes" id="UP000264800"/>
    </source>
</evidence>
<evidence type="ECO:0000256" key="4">
    <source>
        <dbReference type="ARBA" id="ARBA00022989"/>
    </source>
</evidence>
<dbReference type="GO" id="GO:0019722">
    <property type="term" value="P:calcium-mediated signaling"/>
    <property type="evidence" value="ECO:0007669"/>
    <property type="project" value="TreeGrafter"/>
</dbReference>
<dbReference type="GO" id="GO:0006955">
    <property type="term" value="P:immune response"/>
    <property type="evidence" value="ECO:0007669"/>
    <property type="project" value="TreeGrafter"/>
</dbReference>
<feature type="transmembrane region" description="Helical" evidence="12">
    <location>
        <begin position="245"/>
        <end position="265"/>
    </location>
</feature>
<keyword evidence="15" id="KW-1185">Reference proteome</keyword>
<keyword evidence="8 11" id="KW-0675">Receptor</keyword>
<comment type="subcellular location">
    <subcellularLocation>
        <location evidence="1">Cell membrane</location>
        <topology evidence="1">Multi-pass membrane protein</topology>
    </subcellularLocation>
</comment>
<dbReference type="PROSITE" id="PS50262">
    <property type="entry name" value="G_PROTEIN_RECEP_F1_2"/>
    <property type="match status" value="1"/>
</dbReference>
<dbReference type="PRINTS" id="PR00237">
    <property type="entry name" value="GPCRRHODOPSN"/>
</dbReference>
<dbReference type="InterPro" id="IPR017452">
    <property type="entry name" value="GPCR_Rhodpsn_7TM"/>
</dbReference>
<dbReference type="GO" id="GO:0004947">
    <property type="term" value="F:bradykinin receptor activity"/>
    <property type="evidence" value="ECO:0007669"/>
    <property type="project" value="InterPro"/>
</dbReference>
<evidence type="ECO:0000256" key="9">
    <source>
        <dbReference type="ARBA" id="ARBA00023180"/>
    </source>
</evidence>
<dbReference type="PRINTS" id="PR00425">
    <property type="entry name" value="BRADYKININR"/>
</dbReference>
<dbReference type="GO" id="GO:0060326">
    <property type="term" value="P:cell chemotaxis"/>
    <property type="evidence" value="ECO:0007669"/>
    <property type="project" value="TreeGrafter"/>
</dbReference>
<keyword evidence="4 12" id="KW-1133">Transmembrane helix</keyword>
<feature type="transmembrane region" description="Helical" evidence="12">
    <location>
        <begin position="40"/>
        <end position="62"/>
    </location>
</feature>
<sequence length="432" mass="49188">MNGSFTTPAGLIFLGGDENNTYDSYCRFHFDNWTITLVPVYILLTSVLGIVFNVFVLMIFCFNKKPWTVPEIYLSNLAAADLALMCSLPLWAVYVFKRFNWTFGLFMCKVFNESLIMNSNCSIYFLAMVSIDRYLALVHPLSLRRMRETLFAKLGCLLVWTLGFILSVPTFIYWDTKSDNSIKNVTVCFVNYPSSTLNLTFNSIIFVFSLIIPISIISFCTVNIIKTLRSRVMNSLNAERTNHKATIMVLAVLVAFLICWVPYHLLRIPYVLLEVGILTECKVRYIIHICLQIFSYLAVFNSVLNPILHVIVGKKFQQKVQRHFNLHPGYLCAGNCPQCLRPDGFLQSVQPSQLDFWSSHVQSFLYEYYNEFLLQHLLPGSGQHRSFFGSGSPSVLQKNTQVNLCQTGLFAGLDSGFPLYSSSSYLQGIITT</sequence>
<dbReference type="Pfam" id="PF00001">
    <property type="entry name" value="7tm_1"/>
    <property type="match status" value="1"/>
</dbReference>
<comment type="similarity">
    <text evidence="11">Belongs to the G-protein coupled receptor 1 family.</text>
</comment>
<evidence type="ECO:0000256" key="2">
    <source>
        <dbReference type="ARBA" id="ARBA00022475"/>
    </source>
</evidence>
<dbReference type="PANTHER" id="PTHR10489">
    <property type="entry name" value="CELL ADHESION MOLECULE"/>
    <property type="match status" value="1"/>
</dbReference>
<evidence type="ECO:0000256" key="6">
    <source>
        <dbReference type="ARBA" id="ARBA00023136"/>
    </source>
</evidence>
<proteinExistence type="inferred from homology"/>
<dbReference type="OMA" id="CMNIREP"/>
<evidence type="ECO:0000313" key="14">
    <source>
        <dbReference type="Ensembl" id="ENSKMAP00000014264.1"/>
    </source>
</evidence>
<evidence type="ECO:0000256" key="7">
    <source>
        <dbReference type="ARBA" id="ARBA00023157"/>
    </source>
</evidence>
<evidence type="ECO:0000256" key="3">
    <source>
        <dbReference type="ARBA" id="ARBA00022692"/>
    </source>
</evidence>
<dbReference type="SUPFAM" id="SSF81321">
    <property type="entry name" value="Family A G protein-coupled receptor-like"/>
    <property type="match status" value="1"/>
</dbReference>
<evidence type="ECO:0000256" key="1">
    <source>
        <dbReference type="ARBA" id="ARBA00004651"/>
    </source>
</evidence>
<keyword evidence="9" id="KW-0325">Glycoprotein</keyword>
<dbReference type="GeneTree" id="ENSGT01130000278308"/>
<evidence type="ECO:0000256" key="5">
    <source>
        <dbReference type="ARBA" id="ARBA00023040"/>
    </source>
</evidence>
<dbReference type="Ensembl" id="ENSKMAT00000014474.1">
    <property type="protein sequence ID" value="ENSKMAP00000014264.1"/>
    <property type="gene ID" value="ENSKMAG00000010682.1"/>
</dbReference>
<evidence type="ECO:0000256" key="8">
    <source>
        <dbReference type="ARBA" id="ARBA00023170"/>
    </source>
</evidence>
<keyword evidence="3 11" id="KW-0812">Transmembrane</keyword>
<reference evidence="14" key="1">
    <citation type="submission" date="2025-08" db="UniProtKB">
        <authorList>
            <consortium name="Ensembl"/>
        </authorList>
    </citation>
    <scope>IDENTIFICATION</scope>
</reference>
<evidence type="ECO:0000259" key="13">
    <source>
        <dbReference type="PROSITE" id="PS50262"/>
    </source>
</evidence>
<feature type="transmembrane region" description="Helical" evidence="12">
    <location>
        <begin position="285"/>
        <end position="312"/>
    </location>
</feature>
<feature type="transmembrane region" description="Helical" evidence="12">
    <location>
        <begin position="116"/>
        <end position="138"/>
    </location>
</feature>
<dbReference type="AlphaFoldDB" id="A0A3Q3AS33"/>
<organism evidence="14 15">
    <name type="scientific">Kryptolebias marmoratus</name>
    <name type="common">Mangrove killifish</name>
    <name type="synonym">Rivulus marmoratus</name>
    <dbReference type="NCBI Taxonomy" id="37003"/>
    <lineage>
        <taxon>Eukaryota</taxon>
        <taxon>Metazoa</taxon>
        <taxon>Chordata</taxon>
        <taxon>Craniata</taxon>
        <taxon>Vertebrata</taxon>
        <taxon>Euteleostomi</taxon>
        <taxon>Actinopterygii</taxon>
        <taxon>Neopterygii</taxon>
        <taxon>Teleostei</taxon>
        <taxon>Neoteleostei</taxon>
        <taxon>Acanthomorphata</taxon>
        <taxon>Ovalentaria</taxon>
        <taxon>Atherinomorphae</taxon>
        <taxon>Cyprinodontiformes</taxon>
        <taxon>Rivulidae</taxon>
        <taxon>Kryptolebias</taxon>
    </lineage>
</organism>
<accession>A0A3Q3AS33</accession>
<keyword evidence="2" id="KW-1003">Cell membrane</keyword>
<feature type="domain" description="G-protein coupled receptors family 1 profile" evidence="13">
    <location>
        <begin position="52"/>
        <end position="309"/>
    </location>
</feature>
<keyword evidence="6 12" id="KW-0472">Membrane</keyword>
<dbReference type="GO" id="GO:0009897">
    <property type="term" value="C:external side of plasma membrane"/>
    <property type="evidence" value="ECO:0007669"/>
    <property type="project" value="TreeGrafter"/>
</dbReference>
<evidence type="ECO:0000256" key="12">
    <source>
        <dbReference type="SAM" id="Phobius"/>
    </source>
</evidence>
<evidence type="ECO:0000256" key="10">
    <source>
        <dbReference type="ARBA" id="ARBA00023224"/>
    </source>
</evidence>
<dbReference type="PANTHER" id="PTHR10489:SF957">
    <property type="entry name" value="B2 BRADYKININ RECEPTOR"/>
    <property type="match status" value="1"/>
</dbReference>
<name>A0A3Q3AS33_KRYMA</name>
<dbReference type="GO" id="GO:0007204">
    <property type="term" value="P:positive regulation of cytosolic calcium ion concentration"/>
    <property type="evidence" value="ECO:0007669"/>
    <property type="project" value="TreeGrafter"/>
</dbReference>
<protein>
    <submittedName>
        <fullName evidence="14">Bradykinin receptor B2</fullName>
    </submittedName>
</protein>
<dbReference type="InterPro" id="IPR000496">
    <property type="entry name" value="Brdyknn_rcpt"/>
</dbReference>